<feature type="domain" description="Double zinc ribbon" evidence="3">
    <location>
        <begin position="9"/>
        <end position="68"/>
    </location>
</feature>
<accession>A0A1P8UT98</accession>
<protein>
    <submittedName>
        <fullName evidence="4">ComF family protein</fullName>
    </submittedName>
</protein>
<keyword evidence="5" id="KW-1185">Reference proteome</keyword>
<dbReference type="InterPro" id="IPR029057">
    <property type="entry name" value="PRTase-like"/>
</dbReference>
<dbReference type="STRING" id="1250539.Ga0080574_TMP2254"/>
<gene>
    <name evidence="4" type="ORF">Ga0080574_TMP2254</name>
</gene>
<dbReference type="Proteomes" id="UP000187059">
    <property type="component" value="Chromosome"/>
</dbReference>
<dbReference type="RefSeq" id="WP_076698981.1">
    <property type="nucleotide sequence ID" value="NZ_CP015093.1"/>
</dbReference>
<feature type="domain" description="Phosphoribosyltransferase" evidence="2">
    <location>
        <begin position="142"/>
        <end position="239"/>
    </location>
</feature>
<comment type="similarity">
    <text evidence="1">Belongs to the ComF/GntX family.</text>
</comment>
<name>A0A1P8UT98_9RHOB</name>
<dbReference type="EMBL" id="CP015093">
    <property type="protein sequence ID" value="APZ52588.1"/>
    <property type="molecule type" value="Genomic_DNA"/>
</dbReference>
<evidence type="ECO:0000259" key="3">
    <source>
        <dbReference type="Pfam" id="PF18912"/>
    </source>
</evidence>
<dbReference type="InterPro" id="IPR051910">
    <property type="entry name" value="ComF/GntX_DNA_util-trans"/>
</dbReference>
<reference evidence="4 5" key="1">
    <citation type="submission" date="2016-04" db="EMBL/GenBank/DDBJ databases">
        <title>Deep-sea bacteria in the southern Pacific.</title>
        <authorList>
            <person name="Tang K."/>
        </authorList>
    </citation>
    <scope>NUCLEOTIDE SEQUENCE [LARGE SCALE GENOMIC DNA]</scope>
    <source>
        <strain evidence="4 5">JLT2014</strain>
    </source>
</reference>
<evidence type="ECO:0000256" key="1">
    <source>
        <dbReference type="ARBA" id="ARBA00008007"/>
    </source>
</evidence>
<dbReference type="Gene3D" id="3.40.50.2020">
    <property type="match status" value="1"/>
</dbReference>
<evidence type="ECO:0000313" key="4">
    <source>
        <dbReference type="EMBL" id="APZ52588.1"/>
    </source>
</evidence>
<dbReference type="Pfam" id="PF00156">
    <property type="entry name" value="Pribosyltran"/>
    <property type="match status" value="1"/>
</dbReference>
<sequence length="242" mass="26009">MFGAALQTVLRVIYPPRCLICGGLVETDFGLCGACWRDTPFLAGLSCSACGVPLPGASDRAEFCDECLSVPRPWEAGCAALLYRDNGRKLVLMLKHGDRHDIAAVAGGWMARQARPLLEDGMIAVPVPLHPRRHLRRRFNQSALLAQSLARALGIAWSPDALERARHTPVLDGKSREARFETLGAAIRVAPNRAALIRDRPVLLVDDVMTSGATLSAAAEACLAGGARRVCVCVLARVAKRP</sequence>
<dbReference type="SUPFAM" id="SSF53271">
    <property type="entry name" value="PRTase-like"/>
    <property type="match status" value="1"/>
</dbReference>
<dbReference type="InterPro" id="IPR000836">
    <property type="entry name" value="PRTase_dom"/>
</dbReference>
<evidence type="ECO:0000259" key="2">
    <source>
        <dbReference type="Pfam" id="PF00156"/>
    </source>
</evidence>
<dbReference type="Pfam" id="PF18912">
    <property type="entry name" value="DZR_2"/>
    <property type="match status" value="1"/>
</dbReference>
<organism evidence="4 5">
    <name type="scientific">Salipiger abyssi</name>
    <dbReference type="NCBI Taxonomy" id="1250539"/>
    <lineage>
        <taxon>Bacteria</taxon>
        <taxon>Pseudomonadati</taxon>
        <taxon>Pseudomonadota</taxon>
        <taxon>Alphaproteobacteria</taxon>
        <taxon>Rhodobacterales</taxon>
        <taxon>Roseobacteraceae</taxon>
        <taxon>Salipiger</taxon>
    </lineage>
</organism>
<dbReference type="AlphaFoldDB" id="A0A1P8UT98"/>
<dbReference type="CDD" id="cd06223">
    <property type="entry name" value="PRTases_typeI"/>
    <property type="match status" value="1"/>
</dbReference>
<dbReference type="PANTHER" id="PTHR47505">
    <property type="entry name" value="DNA UTILIZATION PROTEIN YHGH"/>
    <property type="match status" value="1"/>
</dbReference>
<evidence type="ECO:0000313" key="5">
    <source>
        <dbReference type="Proteomes" id="UP000187059"/>
    </source>
</evidence>
<dbReference type="PANTHER" id="PTHR47505:SF1">
    <property type="entry name" value="DNA UTILIZATION PROTEIN YHGH"/>
    <property type="match status" value="1"/>
</dbReference>
<dbReference type="KEGG" id="paby:Ga0080574_TMP2254"/>
<dbReference type="InterPro" id="IPR044005">
    <property type="entry name" value="DZR_2"/>
</dbReference>
<proteinExistence type="inferred from homology"/>
<dbReference type="OrthoDB" id="9779910at2"/>